<dbReference type="Pfam" id="PF00089">
    <property type="entry name" value="Trypsin"/>
    <property type="match status" value="1"/>
</dbReference>
<keyword evidence="1" id="KW-0645">Protease</keyword>
<dbReference type="PANTHER" id="PTHR24264">
    <property type="entry name" value="TRYPSIN-RELATED"/>
    <property type="match status" value="1"/>
</dbReference>
<reference evidence="10" key="1">
    <citation type="submission" date="2020-05" db="UniProtKB">
        <authorList>
            <consortium name="EnsemblMetazoa"/>
        </authorList>
    </citation>
    <scope>IDENTIFICATION</scope>
    <source>
        <strain evidence="10">TTRI</strain>
    </source>
</reference>
<dbReference type="PROSITE" id="PS00135">
    <property type="entry name" value="TRYPSIN_SER"/>
    <property type="match status" value="1"/>
</dbReference>
<evidence type="ECO:0000256" key="4">
    <source>
        <dbReference type="ARBA" id="ARBA00023157"/>
    </source>
</evidence>
<dbReference type="GO" id="GO:0005615">
    <property type="term" value="C:extracellular space"/>
    <property type="evidence" value="ECO:0007669"/>
    <property type="project" value="TreeGrafter"/>
</dbReference>
<dbReference type="STRING" id="7395.A0A1A9VLS7"/>
<organism evidence="10 11">
    <name type="scientific">Glossina austeni</name>
    <name type="common">Savannah tsetse fly</name>
    <dbReference type="NCBI Taxonomy" id="7395"/>
    <lineage>
        <taxon>Eukaryota</taxon>
        <taxon>Metazoa</taxon>
        <taxon>Ecdysozoa</taxon>
        <taxon>Arthropoda</taxon>
        <taxon>Hexapoda</taxon>
        <taxon>Insecta</taxon>
        <taxon>Pterygota</taxon>
        <taxon>Neoptera</taxon>
        <taxon>Endopterygota</taxon>
        <taxon>Diptera</taxon>
        <taxon>Brachycera</taxon>
        <taxon>Muscomorpha</taxon>
        <taxon>Hippoboscoidea</taxon>
        <taxon>Glossinidae</taxon>
        <taxon>Glossina</taxon>
    </lineage>
</organism>
<dbReference type="InterPro" id="IPR043504">
    <property type="entry name" value="Peptidase_S1_PA_chymotrypsin"/>
</dbReference>
<dbReference type="InterPro" id="IPR001254">
    <property type="entry name" value="Trypsin_dom"/>
</dbReference>
<evidence type="ECO:0000256" key="6">
    <source>
        <dbReference type="ARBA" id="ARBA00067663"/>
    </source>
</evidence>
<evidence type="ECO:0000256" key="8">
    <source>
        <dbReference type="SAM" id="SignalP"/>
    </source>
</evidence>
<dbReference type="GO" id="GO:0004252">
    <property type="term" value="F:serine-type endopeptidase activity"/>
    <property type="evidence" value="ECO:0007669"/>
    <property type="project" value="InterPro"/>
</dbReference>
<dbReference type="PROSITE" id="PS50240">
    <property type="entry name" value="TRYPSIN_DOM"/>
    <property type="match status" value="1"/>
</dbReference>
<dbReference type="InterPro" id="IPR033116">
    <property type="entry name" value="TRYPSIN_SER"/>
</dbReference>
<sequence>MSKLLKEFIFVNFLFLGFVNAGEILNEDANKIRHNSSEKNFKVKKRANEVHNDTYLVNMGFIPRVVEQIYTKHVVSIQHANVEHIFGEHHICGGSILAPSLILTAAYCLFIPEHGPMDPEEIKVVAGTPNRVRRSPTTQIVDADYLVLHPRYIYSSEQYDIALIKLEGELKFNNHAVSPIPLPKSAPLQHELCCYTRNIFNKSLLQNGPMADEIKGNTIEVLTYTSCARAEAPINDGNLCAFDEHHVEKGACKGDSGGPLICHGTF</sequence>
<dbReference type="AlphaFoldDB" id="A0A1A9VLS7"/>
<dbReference type="PANTHER" id="PTHR24264:SF83">
    <property type="entry name" value="COMPLEMENT FACTOR I"/>
    <property type="match status" value="1"/>
</dbReference>
<evidence type="ECO:0000313" key="11">
    <source>
        <dbReference type="Proteomes" id="UP000078200"/>
    </source>
</evidence>
<dbReference type="PRINTS" id="PR00722">
    <property type="entry name" value="CHYMOTRYPSIN"/>
</dbReference>
<keyword evidence="11" id="KW-1185">Reference proteome</keyword>
<keyword evidence="8" id="KW-0732">Signal</keyword>
<feature type="domain" description="Peptidase S1" evidence="9">
    <location>
        <begin position="75"/>
        <end position="266"/>
    </location>
</feature>
<dbReference type="SMART" id="SM00020">
    <property type="entry name" value="Tryp_SPc"/>
    <property type="match status" value="1"/>
</dbReference>
<evidence type="ECO:0000256" key="7">
    <source>
        <dbReference type="ARBA" id="ARBA00077177"/>
    </source>
</evidence>
<dbReference type="EnsemblMetazoa" id="GAUT041073-RA">
    <property type="protein sequence ID" value="GAUT041073-PA"/>
    <property type="gene ID" value="GAUT041073"/>
</dbReference>
<keyword evidence="4" id="KW-1015">Disulfide bond</keyword>
<dbReference type="SUPFAM" id="SSF50494">
    <property type="entry name" value="Trypsin-like serine proteases"/>
    <property type="match status" value="1"/>
</dbReference>
<dbReference type="CDD" id="cd00190">
    <property type="entry name" value="Tryp_SPc"/>
    <property type="match status" value="1"/>
</dbReference>
<feature type="chain" id="PRO_5008399474" description="Lectizyme" evidence="8">
    <location>
        <begin position="22"/>
        <end position="266"/>
    </location>
</feature>
<dbReference type="Gene3D" id="2.40.10.10">
    <property type="entry name" value="Trypsin-like serine proteases"/>
    <property type="match status" value="1"/>
</dbReference>
<protein>
    <recommendedName>
        <fullName evidence="6">Lectizyme</fullName>
    </recommendedName>
    <alternativeName>
        <fullName evidence="7">Proteolytic lectin</fullName>
    </alternativeName>
</protein>
<dbReference type="InterPro" id="IPR001314">
    <property type="entry name" value="Peptidase_S1A"/>
</dbReference>
<evidence type="ECO:0000256" key="1">
    <source>
        <dbReference type="ARBA" id="ARBA00022670"/>
    </source>
</evidence>
<dbReference type="GO" id="GO:0006508">
    <property type="term" value="P:proteolysis"/>
    <property type="evidence" value="ECO:0007669"/>
    <property type="project" value="UniProtKB-KW"/>
</dbReference>
<name>A0A1A9VLS7_GLOAU</name>
<dbReference type="FunFam" id="2.40.10.10:FF:000068">
    <property type="entry name" value="transmembrane protease serine 2"/>
    <property type="match status" value="1"/>
</dbReference>
<dbReference type="InterPro" id="IPR009003">
    <property type="entry name" value="Peptidase_S1_PA"/>
</dbReference>
<dbReference type="InterPro" id="IPR050127">
    <property type="entry name" value="Serine_Proteases_S1"/>
</dbReference>
<keyword evidence="3" id="KW-0720">Serine protease</keyword>
<dbReference type="Proteomes" id="UP000078200">
    <property type="component" value="Unassembled WGS sequence"/>
</dbReference>
<evidence type="ECO:0000256" key="2">
    <source>
        <dbReference type="ARBA" id="ARBA00022801"/>
    </source>
</evidence>
<accession>A0A1A9VLS7</accession>
<dbReference type="VEuPathDB" id="VectorBase:GAUT041073"/>
<evidence type="ECO:0000313" key="10">
    <source>
        <dbReference type="EnsemblMetazoa" id="GAUT041073-PA"/>
    </source>
</evidence>
<feature type="signal peptide" evidence="8">
    <location>
        <begin position="1"/>
        <end position="21"/>
    </location>
</feature>
<evidence type="ECO:0000256" key="3">
    <source>
        <dbReference type="ARBA" id="ARBA00022825"/>
    </source>
</evidence>
<keyword evidence="2" id="KW-0378">Hydrolase</keyword>
<proteinExistence type="predicted"/>
<evidence type="ECO:0000259" key="9">
    <source>
        <dbReference type="PROSITE" id="PS50240"/>
    </source>
</evidence>
<evidence type="ECO:0000256" key="5">
    <source>
        <dbReference type="ARBA" id="ARBA00057221"/>
    </source>
</evidence>
<comment type="function">
    <text evidence="5">Protein with lectin and protease activity involved in the establishment of trypanosome infections in tsetse flies. Binds D-glucosamine and agglutinates bloodstream-form trypanosomes and rabbit red blood cells. Capable of inducing transformation of bloodstream-form trypanosomes into procyclic (midgut) forms in vitro.</text>
</comment>